<protein>
    <submittedName>
        <fullName evidence="2">Serine/threonine protein phosphatase</fullName>
    </submittedName>
</protein>
<keyword evidence="3" id="KW-1185">Reference proteome</keyword>
<comment type="caution">
    <text evidence="2">The sequence shown here is derived from an EMBL/GenBank/DDBJ whole genome shotgun (WGS) entry which is preliminary data.</text>
</comment>
<dbReference type="RefSeq" id="WP_048099957.1">
    <property type="nucleotide sequence ID" value="NZ_JFZT01000045.1"/>
</dbReference>
<dbReference type="InterPro" id="IPR004843">
    <property type="entry name" value="Calcineurin-like_PHP"/>
</dbReference>
<dbReference type="InterPro" id="IPR029052">
    <property type="entry name" value="Metallo-depent_PP-like"/>
</dbReference>
<accession>A0A031LPG7</accession>
<dbReference type="Pfam" id="PF00149">
    <property type="entry name" value="Metallophos"/>
    <property type="match status" value="1"/>
</dbReference>
<dbReference type="Proteomes" id="UP000024332">
    <property type="component" value="Unassembled WGS sequence"/>
</dbReference>
<dbReference type="InterPro" id="IPR006186">
    <property type="entry name" value="Ser/Thr-sp_prot-phosphatase"/>
</dbReference>
<dbReference type="STRING" id="1160895.CM19_08330"/>
<organism evidence="2 3">
    <name type="scientific">Candidatus Acidianus copahuensis</name>
    <dbReference type="NCBI Taxonomy" id="1160895"/>
    <lineage>
        <taxon>Archaea</taxon>
        <taxon>Thermoproteota</taxon>
        <taxon>Thermoprotei</taxon>
        <taxon>Sulfolobales</taxon>
        <taxon>Sulfolobaceae</taxon>
        <taxon>Acidianus</taxon>
    </lineage>
</organism>
<sequence>MSTVNSKEEVIKLLDDAYSLFESLPTLIELPNKPRVLFVGDTHGADDVTRKVFSEFSDKVDLIIFIGDYVDRGVNGVENLTLILSRALQEKDKVIVLRGNHESPLTNEYYGFKNEVSKKLGEDIYENFVRTFSIMPLAAVVNGYFCVHGGIARGLHSLDQVNAIQRPDVNPDNEIAFEMLWNDPREELDGFVPNIRGEGTYFYGKDVTLKFIEDNNLLGIIRAHEVADGFRFEMDNKVITVFSSRYHGMRAGALLLNNNNLETIFL</sequence>
<evidence type="ECO:0000313" key="2">
    <source>
        <dbReference type="EMBL" id="EZQ04713.1"/>
    </source>
</evidence>
<evidence type="ECO:0000313" key="3">
    <source>
        <dbReference type="Proteomes" id="UP000024332"/>
    </source>
</evidence>
<dbReference type="SUPFAM" id="SSF56300">
    <property type="entry name" value="Metallo-dependent phosphatases"/>
    <property type="match status" value="1"/>
</dbReference>
<dbReference type="CDD" id="cd00144">
    <property type="entry name" value="MPP_PPP_family"/>
    <property type="match status" value="1"/>
</dbReference>
<dbReference type="AlphaFoldDB" id="A0A031LPG7"/>
<dbReference type="PANTHER" id="PTHR11668:SF496">
    <property type="entry name" value="SERINE_THREONINE-PROTEIN PHOSPHATASE"/>
    <property type="match status" value="1"/>
</dbReference>
<dbReference type="Gene3D" id="3.60.21.10">
    <property type="match status" value="1"/>
</dbReference>
<dbReference type="PANTHER" id="PTHR11668">
    <property type="entry name" value="SERINE/THREONINE PROTEIN PHOSPHATASE"/>
    <property type="match status" value="1"/>
</dbReference>
<gene>
    <name evidence="2" type="ORF">CM19_08330</name>
</gene>
<dbReference type="GO" id="GO:0004722">
    <property type="term" value="F:protein serine/threonine phosphatase activity"/>
    <property type="evidence" value="ECO:0007669"/>
    <property type="project" value="TreeGrafter"/>
</dbReference>
<dbReference type="PRINTS" id="PR00114">
    <property type="entry name" value="STPHPHTASE"/>
</dbReference>
<dbReference type="InterPro" id="IPR050341">
    <property type="entry name" value="PP1_catalytic_subunit"/>
</dbReference>
<reference evidence="2 3" key="1">
    <citation type="submission" date="2014-03" db="EMBL/GenBank/DDBJ databases">
        <title>Draft genome sequence of the novel thermoacidophilic archaea Acidianus copahuensis ALE1 strain, isolated from Copahue volcanic area in Neuquen Argentina.</title>
        <authorList>
            <person name="Urbieta M.S."/>
            <person name="Rascovan N."/>
            <person name="Castro C."/>
            <person name="Revale S."/>
            <person name="Giaveno M.A."/>
            <person name="Vazquez M.P."/>
            <person name="Donati E.R."/>
        </authorList>
    </citation>
    <scope>NUCLEOTIDE SEQUENCE [LARGE SCALE GENOMIC DNA]</scope>
    <source>
        <strain evidence="2 3">ALE1</strain>
    </source>
</reference>
<evidence type="ECO:0000259" key="1">
    <source>
        <dbReference type="PROSITE" id="PS00125"/>
    </source>
</evidence>
<dbReference type="PROSITE" id="PS00125">
    <property type="entry name" value="SER_THR_PHOSPHATASE"/>
    <property type="match status" value="1"/>
</dbReference>
<proteinExistence type="predicted"/>
<dbReference type="GO" id="GO:0005737">
    <property type="term" value="C:cytoplasm"/>
    <property type="evidence" value="ECO:0007669"/>
    <property type="project" value="TreeGrafter"/>
</dbReference>
<dbReference type="SMART" id="SM00156">
    <property type="entry name" value="PP2Ac"/>
    <property type="match status" value="1"/>
</dbReference>
<dbReference type="OrthoDB" id="303721at2157"/>
<dbReference type="EMBL" id="JFZT01000045">
    <property type="protein sequence ID" value="EZQ04713.1"/>
    <property type="molecule type" value="Genomic_DNA"/>
</dbReference>
<name>A0A031LPG7_9CREN</name>
<feature type="domain" description="Serine/threonine specific protein phosphatases" evidence="1">
    <location>
        <begin position="97"/>
        <end position="102"/>
    </location>
</feature>